<keyword evidence="2" id="KW-1185">Reference proteome</keyword>
<sequence length="98" mass="11082">MADITAIRLSNVNETLIPCLDTEYTTMTTAYFDATYLPAAAEQSAPLRPASLTRALHDLLAKKDDRLLRDIGLSREDILGLEETARADWRRTRETWSL</sequence>
<evidence type="ECO:0000313" key="1">
    <source>
        <dbReference type="EMBL" id="SMH51130.1"/>
    </source>
</evidence>
<dbReference type="AlphaFoldDB" id="A0A1X7PK73"/>
<dbReference type="Proteomes" id="UP000193083">
    <property type="component" value="Unassembled WGS sequence"/>
</dbReference>
<gene>
    <name evidence="1" type="ORF">SAMN02982922_4329</name>
</gene>
<name>A0A1X7PK73_9HYPH</name>
<reference evidence="1 2" key="1">
    <citation type="submission" date="2017-04" db="EMBL/GenBank/DDBJ databases">
        <authorList>
            <person name="Afonso C.L."/>
            <person name="Miller P.J."/>
            <person name="Scott M.A."/>
            <person name="Spackman E."/>
            <person name="Goraichik I."/>
            <person name="Dimitrov K.M."/>
            <person name="Suarez D.L."/>
            <person name="Swayne D.E."/>
        </authorList>
    </citation>
    <scope>NUCLEOTIDE SEQUENCE [LARGE SCALE GENOMIC DNA]</scope>
    <source>
        <strain evidence="1 2">B5P</strain>
    </source>
</reference>
<protein>
    <recommendedName>
        <fullName evidence="3">DUF1127 domain-containing protein</fullName>
    </recommendedName>
</protein>
<organism evidence="1 2">
    <name type="scientific">Mesorhizobium australicum</name>
    <dbReference type="NCBI Taxonomy" id="536018"/>
    <lineage>
        <taxon>Bacteria</taxon>
        <taxon>Pseudomonadati</taxon>
        <taxon>Pseudomonadota</taxon>
        <taxon>Alphaproteobacteria</taxon>
        <taxon>Hyphomicrobiales</taxon>
        <taxon>Phyllobacteriaceae</taxon>
        <taxon>Mesorhizobium</taxon>
    </lineage>
</organism>
<evidence type="ECO:0008006" key="3">
    <source>
        <dbReference type="Google" id="ProtNLM"/>
    </source>
</evidence>
<dbReference type="EMBL" id="FXBL01000004">
    <property type="protein sequence ID" value="SMH51130.1"/>
    <property type="molecule type" value="Genomic_DNA"/>
</dbReference>
<accession>A0A1X7PK73</accession>
<dbReference type="RefSeq" id="WP_085466034.1">
    <property type="nucleotide sequence ID" value="NZ_FXBL01000004.1"/>
</dbReference>
<proteinExistence type="predicted"/>
<evidence type="ECO:0000313" key="2">
    <source>
        <dbReference type="Proteomes" id="UP000193083"/>
    </source>
</evidence>